<evidence type="ECO:0000313" key="3">
    <source>
        <dbReference type="Proteomes" id="UP000266568"/>
    </source>
</evidence>
<feature type="signal peptide" evidence="1">
    <location>
        <begin position="1"/>
        <end position="22"/>
    </location>
</feature>
<sequence>MSSLVFPAALLLLLAAPAAAPAGPPGGIAWQQVTIHERIVVRVPRMPIPPGRQPIADVQPLRWVEKDAPKCVAVDTLAAATITEPDSVDLVVRGGSRLRAKLGDDCPALDFYSGFYLKRTSDGRLCARRDSIRSRSGDNCPIVALKHLVPAR</sequence>
<feature type="chain" id="PRO_5017213347" evidence="1">
    <location>
        <begin position="23"/>
        <end position="152"/>
    </location>
</feature>
<comment type="caution">
    <text evidence="2">The sequence shown here is derived from an EMBL/GenBank/DDBJ whole genome shotgun (WGS) entry which is preliminary data.</text>
</comment>
<protein>
    <submittedName>
        <fullName evidence="2">Uncharacterized protein</fullName>
    </submittedName>
</protein>
<accession>A0A397PDN5</accession>
<keyword evidence="1" id="KW-0732">Signal</keyword>
<name>A0A397PDN5_9SPHN</name>
<dbReference type="EMBL" id="QXDC01000003">
    <property type="protein sequence ID" value="RIA43741.1"/>
    <property type="molecule type" value="Genomic_DNA"/>
</dbReference>
<evidence type="ECO:0000256" key="1">
    <source>
        <dbReference type="SAM" id="SignalP"/>
    </source>
</evidence>
<evidence type="ECO:0000313" key="2">
    <source>
        <dbReference type="EMBL" id="RIA43741.1"/>
    </source>
</evidence>
<proteinExistence type="predicted"/>
<organism evidence="2 3">
    <name type="scientific">Hephaestia caeni</name>
    <dbReference type="NCBI Taxonomy" id="645617"/>
    <lineage>
        <taxon>Bacteria</taxon>
        <taxon>Pseudomonadati</taxon>
        <taxon>Pseudomonadota</taxon>
        <taxon>Alphaproteobacteria</taxon>
        <taxon>Sphingomonadales</taxon>
        <taxon>Sphingomonadaceae</taxon>
        <taxon>Hephaestia</taxon>
    </lineage>
</organism>
<reference evidence="2 3" key="1">
    <citation type="submission" date="2018-08" db="EMBL/GenBank/DDBJ databases">
        <title>Genomic Encyclopedia of Type Strains, Phase IV (KMG-IV): sequencing the most valuable type-strain genomes for metagenomic binning, comparative biology and taxonomic classification.</title>
        <authorList>
            <person name="Goeker M."/>
        </authorList>
    </citation>
    <scope>NUCLEOTIDE SEQUENCE [LARGE SCALE GENOMIC DNA]</scope>
    <source>
        <strain evidence="2 3">DSM 25527</strain>
    </source>
</reference>
<dbReference type="AlphaFoldDB" id="A0A397PDN5"/>
<dbReference type="RefSeq" id="WP_245968336.1">
    <property type="nucleotide sequence ID" value="NZ_QXDC01000003.1"/>
</dbReference>
<dbReference type="Proteomes" id="UP000266568">
    <property type="component" value="Unassembled WGS sequence"/>
</dbReference>
<gene>
    <name evidence="2" type="ORF">DFR49_1969</name>
</gene>
<keyword evidence="3" id="KW-1185">Reference proteome</keyword>